<accession>A0AAW2VNK9</accession>
<evidence type="ECO:0000313" key="2">
    <source>
        <dbReference type="EMBL" id="KAL0430852.1"/>
    </source>
</evidence>
<proteinExistence type="predicted"/>
<gene>
    <name evidence="2" type="ORF">Sradi_0711200</name>
</gene>
<feature type="compositionally biased region" description="Basic and acidic residues" evidence="1">
    <location>
        <begin position="66"/>
        <end position="79"/>
    </location>
</feature>
<comment type="caution">
    <text evidence="2">The sequence shown here is derived from an EMBL/GenBank/DDBJ whole genome shotgun (WGS) entry which is preliminary data.</text>
</comment>
<dbReference type="AlphaFoldDB" id="A0AAW2VNK9"/>
<sequence>MSSIDESVHYVEESRDDDPSEATSRMSGSPMPSYVVGWWWSLCQAVRRLLDESSKEEEDMVEEEGSSLREREPPPRGERVSSGNCGGRLEGLTWVACGLRQSDIYKLVEEFAFTPEYVVSLPPPNSHPSSPLSGYMSFFISQLRAKLRFPIPSFFRKASRNLRVPLNQLKDGAHGHAIDILKGALPARDKKLLSSLSSEDLDLMLTLVLTKVRLFTRHSYEGRWPSSIQRIMGVLQSLLFNEMGWISSGIRG</sequence>
<protein>
    <submittedName>
        <fullName evidence="2">Uncharacterized protein</fullName>
    </submittedName>
</protein>
<organism evidence="2">
    <name type="scientific">Sesamum radiatum</name>
    <name type="common">Black benniseed</name>
    <dbReference type="NCBI Taxonomy" id="300843"/>
    <lineage>
        <taxon>Eukaryota</taxon>
        <taxon>Viridiplantae</taxon>
        <taxon>Streptophyta</taxon>
        <taxon>Embryophyta</taxon>
        <taxon>Tracheophyta</taxon>
        <taxon>Spermatophyta</taxon>
        <taxon>Magnoliopsida</taxon>
        <taxon>eudicotyledons</taxon>
        <taxon>Gunneridae</taxon>
        <taxon>Pentapetalae</taxon>
        <taxon>asterids</taxon>
        <taxon>lamiids</taxon>
        <taxon>Lamiales</taxon>
        <taxon>Pedaliaceae</taxon>
        <taxon>Sesamum</taxon>
    </lineage>
</organism>
<dbReference type="EMBL" id="JACGWJ010000003">
    <property type="protein sequence ID" value="KAL0430852.1"/>
    <property type="molecule type" value="Genomic_DNA"/>
</dbReference>
<feature type="region of interest" description="Disordered" evidence="1">
    <location>
        <begin position="53"/>
        <end position="84"/>
    </location>
</feature>
<name>A0AAW2VNK9_SESRA</name>
<reference evidence="2" key="1">
    <citation type="submission" date="2020-06" db="EMBL/GenBank/DDBJ databases">
        <authorList>
            <person name="Li T."/>
            <person name="Hu X."/>
            <person name="Zhang T."/>
            <person name="Song X."/>
            <person name="Zhang H."/>
            <person name="Dai N."/>
            <person name="Sheng W."/>
            <person name="Hou X."/>
            <person name="Wei L."/>
        </authorList>
    </citation>
    <scope>NUCLEOTIDE SEQUENCE</scope>
    <source>
        <strain evidence="2">G02</strain>
        <tissue evidence="2">Leaf</tissue>
    </source>
</reference>
<feature type="compositionally biased region" description="Acidic residues" evidence="1">
    <location>
        <begin position="54"/>
        <end position="65"/>
    </location>
</feature>
<feature type="compositionally biased region" description="Basic and acidic residues" evidence="1">
    <location>
        <begin position="1"/>
        <end position="13"/>
    </location>
</feature>
<reference evidence="2" key="2">
    <citation type="journal article" date="2024" name="Plant">
        <title>Genomic evolution and insights into agronomic trait innovations of Sesamum species.</title>
        <authorList>
            <person name="Miao H."/>
            <person name="Wang L."/>
            <person name="Qu L."/>
            <person name="Liu H."/>
            <person name="Sun Y."/>
            <person name="Le M."/>
            <person name="Wang Q."/>
            <person name="Wei S."/>
            <person name="Zheng Y."/>
            <person name="Lin W."/>
            <person name="Duan Y."/>
            <person name="Cao H."/>
            <person name="Xiong S."/>
            <person name="Wang X."/>
            <person name="Wei L."/>
            <person name="Li C."/>
            <person name="Ma Q."/>
            <person name="Ju M."/>
            <person name="Zhao R."/>
            <person name="Li G."/>
            <person name="Mu C."/>
            <person name="Tian Q."/>
            <person name="Mei H."/>
            <person name="Zhang T."/>
            <person name="Gao T."/>
            <person name="Zhang H."/>
        </authorList>
    </citation>
    <scope>NUCLEOTIDE SEQUENCE</scope>
    <source>
        <strain evidence="2">G02</strain>
    </source>
</reference>
<evidence type="ECO:0000256" key="1">
    <source>
        <dbReference type="SAM" id="MobiDB-lite"/>
    </source>
</evidence>
<feature type="region of interest" description="Disordered" evidence="1">
    <location>
        <begin position="1"/>
        <end position="31"/>
    </location>
</feature>